<proteinExistence type="predicted"/>
<name>A0ABR4FAM7_9PEZI</name>
<dbReference type="Proteomes" id="UP001600888">
    <property type="component" value="Unassembled WGS sequence"/>
</dbReference>
<gene>
    <name evidence="1" type="ORF">FJTKL_11950</name>
</gene>
<reference evidence="1 2" key="1">
    <citation type="submission" date="2024-03" db="EMBL/GenBank/DDBJ databases">
        <title>A high-quality draft genome sequence of Diaporthe vaccinii, a causative agent of upright dieback and viscid rot disease in cranberry plants.</title>
        <authorList>
            <person name="Sarrasin M."/>
            <person name="Lang B.F."/>
            <person name="Burger G."/>
        </authorList>
    </citation>
    <scope>NUCLEOTIDE SEQUENCE [LARGE SCALE GENOMIC DNA]</scope>
    <source>
        <strain evidence="1 2">IS7</strain>
    </source>
</reference>
<evidence type="ECO:0000313" key="1">
    <source>
        <dbReference type="EMBL" id="KAL2291752.1"/>
    </source>
</evidence>
<organism evidence="1 2">
    <name type="scientific">Diaporthe vaccinii</name>
    <dbReference type="NCBI Taxonomy" id="105482"/>
    <lineage>
        <taxon>Eukaryota</taxon>
        <taxon>Fungi</taxon>
        <taxon>Dikarya</taxon>
        <taxon>Ascomycota</taxon>
        <taxon>Pezizomycotina</taxon>
        <taxon>Sordariomycetes</taxon>
        <taxon>Sordariomycetidae</taxon>
        <taxon>Diaporthales</taxon>
        <taxon>Diaporthaceae</taxon>
        <taxon>Diaporthe</taxon>
        <taxon>Diaporthe eres species complex</taxon>
    </lineage>
</organism>
<accession>A0ABR4FAM7</accession>
<dbReference type="EMBL" id="JBAWTH010000005">
    <property type="protein sequence ID" value="KAL2291752.1"/>
    <property type="molecule type" value="Genomic_DNA"/>
</dbReference>
<protein>
    <submittedName>
        <fullName evidence="1">Uncharacterized protein</fullName>
    </submittedName>
</protein>
<keyword evidence="2" id="KW-1185">Reference proteome</keyword>
<sequence length="201" mass="20874">MMDLYSHSASTQSAIPLACSSIVSRRGTATSSAFTMNCSSVQARSTTWAPFLISPSTTAAVLALVSSRKIPALSSSNMALLIAIISSCSGINTSTPAFSLRRPLMKSSSMTVLVASKPIFERPLFLISSAAASAMCSKGRPASASTRPATLCPMLQPMARPCAPADLRPLEAAMSLSAAASQSPAVKRAEVSAWLNECITI</sequence>
<evidence type="ECO:0000313" key="2">
    <source>
        <dbReference type="Proteomes" id="UP001600888"/>
    </source>
</evidence>
<comment type="caution">
    <text evidence="1">The sequence shown here is derived from an EMBL/GenBank/DDBJ whole genome shotgun (WGS) entry which is preliminary data.</text>
</comment>